<organism evidence="2 3">
    <name type="scientific">Nonomuraea solani</name>
    <dbReference type="NCBI Taxonomy" id="1144553"/>
    <lineage>
        <taxon>Bacteria</taxon>
        <taxon>Bacillati</taxon>
        <taxon>Actinomycetota</taxon>
        <taxon>Actinomycetes</taxon>
        <taxon>Streptosporangiales</taxon>
        <taxon>Streptosporangiaceae</taxon>
        <taxon>Nonomuraea</taxon>
    </lineage>
</organism>
<reference evidence="2 3" key="1">
    <citation type="submission" date="2016-10" db="EMBL/GenBank/DDBJ databases">
        <authorList>
            <person name="de Groot N.N."/>
        </authorList>
    </citation>
    <scope>NUCLEOTIDE SEQUENCE [LARGE SCALE GENOMIC DNA]</scope>
    <source>
        <strain evidence="2 3">CGMCC 4.7037</strain>
    </source>
</reference>
<evidence type="ECO:0000313" key="3">
    <source>
        <dbReference type="Proteomes" id="UP000236732"/>
    </source>
</evidence>
<accession>A0A1H6F3N8</accession>
<feature type="compositionally biased region" description="Basic and acidic residues" evidence="1">
    <location>
        <begin position="17"/>
        <end position="31"/>
    </location>
</feature>
<evidence type="ECO:0000256" key="1">
    <source>
        <dbReference type="SAM" id="MobiDB-lite"/>
    </source>
</evidence>
<dbReference type="EMBL" id="FNVT01000046">
    <property type="protein sequence ID" value="SEH03859.1"/>
    <property type="molecule type" value="Genomic_DNA"/>
</dbReference>
<dbReference type="RefSeq" id="WP_235031084.1">
    <property type="nucleotide sequence ID" value="NZ_FNVT01000046.1"/>
</dbReference>
<protein>
    <submittedName>
        <fullName evidence="2">Uncharacterized protein</fullName>
    </submittedName>
</protein>
<evidence type="ECO:0000313" key="2">
    <source>
        <dbReference type="EMBL" id="SEH03859.1"/>
    </source>
</evidence>
<sequence>MAWALRPLAERFERVIRTSDDHELSTPREDPVQPPGEARFRPEAVVHGRLHIPRTTWHDGARFEETSIGLLRQSPPSAGAGVA</sequence>
<gene>
    <name evidence="2" type="ORF">SAMN05444920_1464</name>
</gene>
<feature type="region of interest" description="Disordered" evidence="1">
    <location>
        <begin position="17"/>
        <end position="40"/>
    </location>
</feature>
<dbReference type="Proteomes" id="UP000236732">
    <property type="component" value="Unassembled WGS sequence"/>
</dbReference>
<proteinExistence type="predicted"/>
<name>A0A1H6F3N8_9ACTN</name>
<keyword evidence="3" id="KW-1185">Reference proteome</keyword>
<dbReference type="AlphaFoldDB" id="A0A1H6F3N8"/>